<reference evidence="7" key="1">
    <citation type="journal article" date="2019" name="Int. J. Syst. Evol. Microbiol.">
        <title>The Global Catalogue of Microorganisms (GCM) 10K type strain sequencing project: providing services to taxonomists for standard genome sequencing and annotation.</title>
        <authorList>
            <consortium name="The Broad Institute Genomics Platform"/>
            <consortium name="The Broad Institute Genome Sequencing Center for Infectious Disease"/>
            <person name="Wu L."/>
            <person name="Ma J."/>
        </authorList>
    </citation>
    <scope>NUCLEOTIDE SEQUENCE [LARGE SCALE GENOMIC DNA]</scope>
    <source>
        <strain evidence="7">NBRC 102407</strain>
    </source>
</reference>
<evidence type="ECO:0000256" key="2">
    <source>
        <dbReference type="ARBA" id="ARBA00013064"/>
    </source>
</evidence>
<comment type="similarity">
    <text evidence="1">Belongs to the low molecular weight phosphotyrosine protein phosphatase family.</text>
</comment>
<keyword evidence="7" id="KW-1185">Reference proteome</keyword>
<dbReference type="InterPro" id="IPR023485">
    <property type="entry name" value="Ptyr_pPase"/>
</dbReference>
<evidence type="ECO:0000256" key="1">
    <source>
        <dbReference type="ARBA" id="ARBA00011063"/>
    </source>
</evidence>
<dbReference type="EC" id="3.1.3.48" evidence="2"/>
<comment type="caution">
    <text evidence="6">The sequence shown here is derived from an EMBL/GenBank/DDBJ whole genome shotgun (WGS) entry which is preliminary data.</text>
</comment>
<dbReference type="InterPro" id="IPR036196">
    <property type="entry name" value="Ptyr_pPase_sf"/>
</dbReference>
<dbReference type="PANTHER" id="PTHR11717">
    <property type="entry name" value="LOW MOLECULAR WEIGHT PROTEIN TYROSINE PHOSPHATASE"/>
    <property type="match status" value="1"/>
</dbReference>
<dbReference type="PANTHER" id="PTHR11717:SF7">
    <property type="entry name" value="LOW MOLECULAR WEIGHT PHOSPHOTYROSINE PROTEIN PHOSPHATASE"/>
    <property type="match status" value="1"/>
</dbReference>
<keyword evidence="3" id="KW-0378">Hydrolase</keyword>
<dbReference type="Pfam" id="PF01451">
    <property type="entry name" value="LMWPc"/>
    <property type="match status" value="1"/>
</dbReference>
<evidence type="ECO:0000256" key="4">
    <source>
        <dbReference type="ARBA" id="ARBA00022912"/>
    </source>
</evidence>
<sequence length="203" mass="22293">MEKLVYSPSLSGRLASLIDVGFGTFRGFVRLVLGELEFLGGRLGPFVQIRPKAVKRLVFVCLGNINRSAFGHVVAEGMGARVASLGLSTTTGAPAFEKAVAAAPVYGFDLTAHRATNFTDFKYQPGDLLLAMEVRHAHELIRRGIPADAIALLGHWSRPHRIHIHDPHLHTDQYFRTCFAIIHSAVANLIEELREGESPCLTR</sequence>
<dbReference type="PRINTS" id="PR00719">
    <property type="entry name" value="LMWPTPASE"/>
</dbReference>
<dbReference type="InterPro" id="IPR017867">
    <property type="entry name" value="Tyr_phospatase_low_mol_wt"/>
</dbReference>
<evidence type="ECO:0000259" key="5">
    <source>
        <dbReference type="SMART" id="SM00226"/>
    </source>
</evidence>
<evidence type="ECO:0000313" key="7">
    <source>
        <dbReference type="Proteomes" id="UP001157167"/>
    </source>
</evidence>
<evidence type="ECO:0000313" key="6">
    <source>
        <dbReference type="EMBL" id="GLT21401.1"/>
    </source>
</evidence>
<dbReference type="EMBL" id="BSPX01000007">
    <property type="protein sequence ID" value="GLT21401.1"/>
    <property type="molecule type" value="Genomic_DNA"/>
</dbReference>
<protein>
    <recommendedName>
        <fullName evidence="2">protein-tyrosine-phosphatase</fullName>
        <ecNumber evidence="2">3.1.3.48</ecNumber>
    </recommendedName>
</protein>
<dbReference type="Gene3D" id="3.40.50.2300">
    <property type="match status" value="1"/>
</dbReference>
<name>A0ABQ6F916_9RHOO</name>
<feature type="domain" description="Phosphotyrosine protein phosphatase I" evidence="5">
    <location>
        <begin position="55"/>
        <end position="192"/>
    </location>
</feature>
<dbReference type="SUPFAM" id="SSF52788">
    <property type="entry name" value="Phosphotyrosine protein phosphatases I"/>
    <property type="match status" value="1"/>
</dbReference>
<dbReference type="Proteomes" id="UP001157167">
    <property type="component" value="Unassembled WGS sequence"/>
</dbReference>
<organism evidence="6 7">
    <name type="scientific">Zoogloea oryzae</name>
    <dbReference type="NCBI Taxonomy" id="310767"/>
    <lineage>
        <taxon>Bacteria</taxon>
        <taxon>Pseudomonadati</taxon>
        <taxon>Pseudomonadota</taxon>
        <taxon>Betaproteobacteria</taxon>
        <taxon>Rhodocyclales</taxon>
        <taxon>Zoogloeaceae</taxon>
        <taxon>Zoogloea</taxon>
    </lineage>
</organism>
<accession>A0ABQ6F916</accession>
<keyword evidence="4" id="KW-0904">Protein phosphatase</keyword>
<gene>
    <name evidence="6" type="ORF">GCM10007933_08530</name>
</gene>
<dbReference type="InterPro" id="IPR050438">
    <property type="entry name" value="LMW_PTPase"/>
</dbReference>
<evidence type="ECO:0000256" key="3">
    <source>
        <dbReference type="ARBA" id="ARBA00022801"/>
    </source>
</evidence>
<dbReference type="RefSeq" id="WP_284186848.1">
    <property type="nucleotide sequence ID" value="NZ_BSPX01000007.1"/>
</dbReference>
<dbReference type="SMART" id="SM00226">
    <property type="entry name" value="LMWPc"/>
    <property type="match status" value="1"/>
</dbReference>
<proteinExistence type="inferred from homology"/>